<dbReference type="Pfam" id="PF04303">
    <property type="entry name" value="PrpF"/>
    <property type="match status" value="1"/>
</dbReference>
<evidence type="ECO:0008006" key="5">
    <source>
        <dbReference type="Google" id="ProtNLM"/>
    </source>
</evidence>
<protein>
    <recommendedName>
        <fullName evidence="5">PrpF protein</fullName>
    </recommendedName>
</protein>
<dbReference type="GO" id="GO:0016853">
    <property type="term" value="F:isomerase activity"/>
    <property type="evidence" value="ECO:0007669"/>
    <property type="project" value="UniProtKB-KW"/>
</dbReference>
<keyword evidence="2" id="KW-0413">Isomerase</keyword>
<evidence type="ECO:0000313" key="3">
    <source>
        <dbReference type="EMBL" id="PWK37882.1"/>
    </source>
</evidence>
<dbReference type="InterPro" id="IPR007400">
    <property type="entry name" value="PrpF-like"/>
</dbReference>
<accession>A0A316F0T2</accession>
<reference evidence="3 4" key="1">
    <citation type="submission" date="2018-05" db="EMBL/GenBank/DDBJ databases">
        <title>Genomic Encyclopedia of Type Strains, Phase IV (KMG-V): Genome sequencing to study the core and pangenomes of soil and plant-associated prokaryotes.</title>
        <authorList>
            <person name="Whitman W."/>
        </authorList>
    </citation>
    <scope>NUCLEOTIDE SEQUENCE [LARGE SCALE GENOMIC DNA]</scope>
    <source>
        <strain evidence="3 4">SLV-132</strain>
    </source>
</reference>
<dbReference type="PANTHER" id="PTHR43709">
    <property type="entry name" value="ACONITATE ISOMERASE-RELATED"/>
    <property type="match status" value="1"/>
</dbReference>
<proteinExistence type="inferred from homology"/>
<dbReference type="PANTHER" id="PTHR43709:SF3">
    <property type="entry name" value="ISOMERASE YBHH-RELATED"/>
    <property type="match status" value="1"/>
</dbReference>
<name>A0A316F0T2_9BURK</name>
<dbReference type="Proteomes" id="UP000245754">
    <property type="component" value="Unassembled WGS sequence"/>
</dbReference>
<dbReference type="SUPFAM" id="SSF54506">
    <property type="entry name" value="Diaminopimelate epimerase-like"/>
    <property type="match status" value="1"/>
</dbReference>
<evidence type="ECO:0000256" key="1">
    <source>
        <dbReference type="ARBA" id="ARBA00007673"/>
    </source>
</evidence>
<keyword evidence="4" id="KW-1185">Reference proteome</keyword>
<gene>
    <name evidence="3" type="ORF">C7419_1011769</name>
</gene>
<evidence type="ECO:0000313" key="4">
    <source>
        <dbReference type="Proteomes" id="UP000245754"/>
    </source>
</evidence>
<comment type="similarity">
    <text evidence="1">Belongs to the PrpF family.</text>
</comment>
<sequence length="190" mass="20406">MAEIPAYYMRGGTSKGMFFLADDLPKDAETRDALLLRVIGSPDPYARHADGMGGATASTSKVALVRAARREGCDIEFLFGAVSVDAAHIDWTAKCGDLLAAAGPFAIWRGFVPARDGAATVRIWHANAGQTIHSHVPCRNGHPVESGEFSEDGVPFPCAEIVLAYQDPPEVVHHSARRLMTGIVHVPERC</sequence>
<dbReference type="AlphaFoldDB" id="A0A316F0T2"/>
<dbReference type="EMBL" id="QGGT01000001">
    <property type="protein sequence ID" value="PWK37882.1"/>
    <property type="molecule type" value="Genomic_DNA"/>
</dbReference>
<organism evidence="3 4">
    <name type="scientific">Cupriavidus plantarum</name>
    <dbReference type="NCBI Taxonomy" id="942865"/>
    <lineage>
        <taxon>Bacteria</taxon>
        <taxon>Pseudomonadati</taxon>
        <taxon>Pseudomonadota</taxon>
        <taxon>Betaproteobacteria</taxon>
        <taxon>Burkholderiales</taxon>
        <taxon>Burkholderiaceae</taxon>
        <taxon>Cupriavidus</taxon>
    </lineage>
</organism>
<dbReference type="Gene3D" id="3.10.310.10">
    <property type="entry name" value="Diaminopimelate Epimerase, Chain A, domain 1"/>
    <property type="match status" value="1"/>
</dbReference>
<comment type="caution">
    <text evidence="3">The sequence shown here is derived from an EMBL/GenBank/DDBJ whole genome shotgun (WGS) entry which is preliminary data.</text>
</comment>
<evidence type="ECO:0000256" key="2">
    <source>
        <dbReference type="ARBA" id="ARBA00023235"/>
    </source>
</evidence>